<feature type="region of interest" description="Disordered" evidence="10">
    <location>
        <begin position="29"/>
        <end position="51"/>
    </location>
</feature>
<evidence type="ECO:0000256" key="1">
    <source>
        <dbReference type="ARBA" id="ARBA00006194"/>
    </source>
</evidence>
<evidence type="ECO:0000256" key="9">
    <source>
        <dbReference type="SAM" id="Coils"/>
    </source>
</evidence>
<dbReference type="GO" id="GO:0019843">
    <property type="term" value="F:rRNA binding"/>
    <property type="evidence" value="ECO:0007669"/>
    <property type="project" value="UniProtKB-UniRule"/>
</dbReference>
<dbReference type="PROSITE" id="PS00054">
    <property type="entry name" value="RIBOSOMAL_S11"/>
    <property type="match status" value="1"/>
</dbReference>
<dbReference type="EMBL" id="PHAH01000023">
    <property type="protein sequence ID" value="PKM88164.1"/>
    <property type="molecule type" value="Genomic_DNA"/>
</dbReference>
<sequence>MSDEKKINTEEEKVETPVVPAPAEAVQAVPADEDEGEAVPFSLDSGADEELPEEIKQKLEKNKQARAKKKLVKKRKKRAARTVKVGRAYINATYNNTMISITDANGDVISWASAGMAGFKGAKKATPYAAQIICKIAVQKAKEEYGLQEVSVFVSGVGTGREAAIRALNANGLEVAAIKDTTSVPHNGCRPKKPRRV</sequence>
<keyword evidence="3 7" id="KW-0694">RNA-binding</keyword>
<evidence type="ECO:0000256" key="6">
    <source>
        <dbReference type="ARBA" id="ARBA00035160"/>
    </source>
</evidence>
<dbReference type="GO" id="GO:0005840">
    <property type="term" value="C:ribosome"/>
    <property type="evidence" value="ECO:0007669"/>
    <property type="project" value="UniProtKB-KW"/>
</dbReference>
<feature type="coiled-coil region" evidence="9">
    <location>
        <begin position="55"/>
        <end position="82"/>
    </location>
</feature>
<keyword evidence="5 7" id="KW-0687">Ribonucleoprotein</keyword>
<name>A0A2N2E0A5_9BACT</name>
<dbReference type="InterPro" id="IPR019981">
    <property type="entry name" value="Ribosomal_uS11_bac-type"/>
</dbReference>
<dbReference type="GO" id="GO:0006412">
    <property type="term" value="P:translation"/>
    <property type="evidence" value="ECO:0007669"/>
    <property type="project" value="UniProtKB-UniRule"/>
</dbReference>
<evidence type="ECO:0000256" key="8">
    <source>
        <dbReference type="RuleBase" id="RU003629"/>
    </source>
</evidence>
<dbReference type="GO" id="GO:1990904">
    <property type="term" value="C:ribonucleoprotein complex"/>
    <property type="evidence" value="ECO:0007669"/>
    <property type="project" value="UniProtKB-KW"/>
</dbReference>
<protein>
    <recommendedName>
        <fullName evidence="6 7">Small ribosomal subunit protein uS11</fullName>
    </recommendedName>
</protein>
<evidence type="ECO:0000313" key="12">
    <source>
        <dbReference type="Proteomes" id="UP000233325"/>
    </source>
</evidence>
<dbReference type="NCBIfam" id="TIGR03632">
    <property type="entry name" value="uS11_bact"/>
    <property type="match status" value="1"/>
</dbReference>
<evidence type="ECO:0000256" key="7">
    <source>
        <dbReference type="HAMAP-Rule" id="MF_01310"/>
    </source>
</evidence>
<dbReference type="NCBIfam" id="NF003698">
    <property type="entry name" value="PRK05309.1"/>
    <property type="match status" value="1"/>
</dbReference>
<evidence type="ECO:0000256" key="10">
    <source>
        <dbReference type="SAM" id="MobiDB-lite"/>
    </source>
</evidence>
<dbReference type="AlphaFoldDB" id="A0A2N2E0A5"/>
<evidence type="ECO:0000256" key="4">
    <source>
        <dbReference type="ARBA" id="ARBA00022980"/>
    </source>
</evidence>
<accession>A0A2N2E0A5</accession>
<comment type="subunit">
    <text evidence="7">Part of the 30S ribosomal subunit. Interacts with proteins S7 and S18. Binds to IF-3.</text>
</comment>
<dbReference type="HAMAP" id="MF_01310">
    <property type="entry name" value="Ribosomal_uS11"/>
    <property type="match status" value="1"/>
</dbReference>
<keyword evidence="9" id="KW-0175">Coiled coil</keyword>
<reference evidence="11 12" key="1">
    <citation type="journal article" date="2017" name="ISME J.">
        <title>Potential for microbial H2 and metal transformations associated with novel bacteria and archaea in deep terrestrial subsurface sediments.</title>
        <authorList>
            <person name="Hernsdorf A.W."/>
            <person name="Amano Y."/>
            <person name="Miyakawa K."/>
            <person name="Ise K."/>
            <person name="Suzuki Y."/>
            <person name="Anantharaman K."/>
            <person name="Probst A."/>
            <person name="Burstein D."/>
            <person name="Thomas B.C."/>
            <person name="Banfield J.F."/>
        </authorList>
    </citation>
    <scope>NUCLEOTIDE SEQUENCE [LARGE SCALE GENOMIC DNA]</scope>
    <source>
        <strain evidence="11">HGW-Falkowbacteria-2</strain>
    </source>
</reference>
<evidence type="ECO:0000256" key="2">
    <source>
        <dbReference type="ARBA" id="ARBA00022730"/>
    </source>
</evidence>
<keyword evidence="4 7" id="KW-0689">Ribosomal protein</keyword>
<proteinExistence type="inferred from homology"/>
<comment type="function">
    <text evidence="7">Located on the platform of the 30S subunit, it bridges several disparate RNA helices of the 16S rRNA. Forms part of the Shine-Dalgarno cleft in the 70S ribosome.</text>
</comment>
<dbReference type="SUPFAM" id="SSF53137">
    <property type="entry name" value="Translational machinery components"/>
    <property type="match status" value="1"/>
</dbReference>
<gene>
    <name evidence="7" type="primary">rpsK</name>
    <name evidence="11" type="ORF">CVU83_02135</name>
</gene>
<dbReference type="Gene3D" id="3.30.420.80">
    <property type="entry name" value="Ribosomal protein S11"/>
    <property type="match status" value="1"/>
</dbReference>
<comment type="similarity">
    <text evidence="1 7 8">Belongs to the universal ribosomal protein uS11 family.</text>
</comment>
<dbReference type="InterPro" id="IPR001971">
    <property type="entry name" value="Ribosomal_uS11"/>
</dbReference>
<dbReference type="PANTHER" id="PTHR11759">
    <property type="entry name" value="40S RIBOSOMAL PROTEIN S14/30S RIBOSOMAL PROTEIN S11"/>
    <property type="match status" value="1"/>
</dbReference>
<comment type="caution">
    <text evidence="11">The sequence shown here is derived from an EMBL/GenBank/DDBJ whole genome shotgun (WGS) entry which is preliminary data.</text>
</comment>
<dbReference type="InterPro" id="IPR018102">
    <property type="entry name" value="Ribosomal_uS11_CS"/>
</dbReference>
<keyword evidence="2 7" id="KW-0699">rRNA-binding</keyword>
<evidence type="ECO:0000256" key="5">
    <source>
        <dbReference type="ARBA" id="ARBA00023274"/>
    </source>
</evidence>
<evidence type="ECO:0000313" key="11">
    <source>
        <dbReference type="EMBL" id="PKM88164.1"/>
    </source>
</evidence>
<dbReference type="GO" id="GO:0003735">
    <property type="term" value="F:structural constituent of ribosome"/>
    <property type="evidence" value="ECO:0007669"/>
    <property type="project" value="InterPro"/>
</dbReference>
<dbReference type="FunFam" id="3.30.420.80:FF:000010">
    <property type="entry name" value="30S ribosomal protein S11"/>
    <property type="match status" value="1"/>
</dbReference>
<evidence type="ECO:0000256" key="3">
    <source>
        <dbReference type="ARBA" id="ARBA00022884"/>
    </source>
</evidence>
<organism evidence="11 12">
    <name type="scientific">Candidatus Falkowbacteria bacterium HGW-Falkowbacteria-2</name>
    <dbReference type="NCBI Taxonomy" id="2013769"/>
    <lineage>
        <taxon>Bacteria</taxon>
        <taxon>Candidatus Falkowiibacteriota</taxon>
    </lineage>
</organism>
<dbReference type="Proteomes" id="UP000233325">
    <property type="component" value="Unassembled WGS sequence"/>
</dbReference>
<dbReference type="InterPro" id="IPR036967">
    <property type="entry name" value="Ribosomal_uS11_sf"/>
</dbReference>
<dbReference type="Pfam" id="PF00411">
    <property type="entry name" value="Ribosomal_S11"/>
    <property type="match status" value="1"/>
</dbReference>